<accession>A0A172JI20</accession>
<gene>
    <name evidence="1" type="ORF">AR9_g113</name>
</gene>
<reference evidence="1 2" key="1">
    <citation type="journal article" date="2016" name="Virology">
        <title>The genome of AR9, a giant transducing Bacillus phage encoding two multisubunit RNA polymerases.</title>
        <authorList>
            <person name="Lavysh D."/>
            <person name="Sokolova M."/>
            <person name="Minakhin L."/>
            <person name="Yakunina M."/>
            <person name="Artamonova T."/>
            <person name="Kozyavkin S."/>
            <person name="Makarova K.S."/>
            <person name="Koonin E.V."/>
            <person name="Severinov K."/>
        </authorList>
    </citation>
    <scope>NUCLEOTIDE SEQUENCE [LARGE SCALE GENOMIC DNA]</scope>
</reference>
<organism evidence="1 2">
    <name type="scientific">Bacillus phage AR9</name>
    <dbReference type="NCBI Taxonomy" id="1815509"/>
    <lineage>
        <taxon>Viruses</taxon>
        <taxon>Duplodnaviria</taxon>
        <taxon>Heunggongvirae</taxon>
        <taxon>Uroviricota</taxon>
        <taxon>Caudoviricetes</taxon>
        <taxon>Takahashivirus</taxon>
        <taxon>Bacillus phage PBS1</taxon>
    </lineage>
</organism>
<sequence length="65" mass="7786">MNKKYKMICESLLLIEAIQHIPLTPKEKEYIENKFGKTECSFAKNKDGEYYCYTHRAMSKRYSKN</sequence>
<evidence type="ECO:0000313" key="2">
    <source>
        <dbReference type="Proteomes" id="UP000202618"/>
    </source>
</evidence>
<evidence type="ECO:0000313" key="1">
    <source>
        <dbReference type="EMBL" id="AMS01197.1"/>
    </source>
</evidence>
<protein>
    <submittedName>
        <fullName evidence="1">Uncharacterized protein</fullName>
    </submittedName>
</protein>
<dbReference type="GeneID" id="29058831"/>
<dbReference type="KEGG" id="vg:29058831"/>
<proteinExistence type="predicted"/>
<dbReference type="EMBL" id="KU878088">
    <property type="protein sequence ID" value="AMS01197.1"/>
    <property type="molecule type" value="Genomic_DNA"/>
</dbReference>
<dbReference type="Proteomes" id="UP000202618">
    <property type="component" value="Segment"/>
</dbReference>
<dbReference type="RefSeq" id="YP_009283017.1">
    <property type="nucleotide sequence ID" value="NC_031039.1"/>
</dbReference>
<name>A0A172JI20_BPPB1</name>